<evidence type="ECO:0000256" key="2">
    <source>
        <dbReference type="ARBA" id="ARBA00006432"/>
    </source>
</evidence>
<dbReference type="Pfam" id="PF00668">
    <property type="entry name" value="Condensation"/>
    <property type="match status" value="1"/>
</dbReference>
<evidence type="ECO:0000256" key="4">
    <source>
        <dbReference type="ARBA" id="ARBA00022553"/>
    </source>
</evidence>
<dbReference type="InterPro" id="IPR045851">
    <property type="entry name" value="AMP-bd_C_sf"/>
</dbReference>
<reference evidence="8" key="1">
    <citation type="journal article" date="2019" name="Int. J. Syst. Evol. Microbiol.">
        <title>The Global Catalogue of Microorganisms (GCM) 10K type strain sequencing project: providing services to taxonomists for standard genome sequencing and annotation.</title>
        <authorList>
            <consortium name="The Broad Institute Genomics Platform"/>
            <consortium name="The Broad Institute Genome Sequencing Center for Infectious Disease"/>
            <person name="Wu L."/>
            <person name="Ma J."/>
        </authorList>
    </citation>
    <scope>NUCLEOTIDE SEQUENCE [LARGE SCALE GENOMIC DNA]</scope>
    <source>
        <strain evidence="8">XZYJT-10</strain>
    </source>
</reference>
<dbReference type="CDD" id="cd05931">
    <property type="entry name" value="FAAL"/>
    <property type="match status" value="1"/>
</dbReference>
<evidence type="ECO:0000313" key="7">
    <source>
        <dbReference type="EMBL" id="MFC7275975.1"/>
    </source>
</evidence>
<dbReference type="Gene3D" id="1.10.1200.10">
    <property type="entry name" value="ACP-like"/>
    <property type="match status" value="1"/>
</dbReference>
<organism evidence="7 8">
    <name type="scientific">Paractinoplanes rhizophilus</name>
    <dbReference type="NCBI Taxonomy" id="1416877"/>
    <lineage>
        <taxon>Bacteria</taxon>
        <taxon>Bacillati</taxon>
        <taxon>Actinomycetota</taxon>
        <taxon>Actinomycetes</taxon>
        <taxon>Micromonosporales</taxon>
        <taxon>Micromonosporaceae</taxon>
        <taxon>Paractinoplanes</taxon>
    </lineage>
</organism>
<dbReference type="SUPFAM" id="SSF56801">
    <property type="entry name" value="Acetyl-CoA synthetase-like"/>
    <property type="match status" value="1"/>
</dbReference>
<proteinExistence type="inferred from homology"/>
<name>A0ABW2HWK6_9ACTN</name>
<dbReference type="InterPro" id="IPR036736">
    <property type="entry name" value="ACP-like_sf"/>
</dbReference>
<dbReference type="Gene3D" id="3.40.50.12780">
    <property type="entry name" value="N-terminal domain of ligase-like"/>
    <property type="match status" value="1"/>
</dbReference>
<evidence type="ECO:0000256" key="1">
    <source>
        <dbReference type="ARBA" id="ARBA00001957"/>
    </source>
</evidence>
<dbReference type="InterPro" id="IPR023213">
    <property type="entry name" value="CAT-like_dom_sf"/>
</dbReference>
<dbReference type="Pfam" id="PF00550">
    <property type="entry name" value="PP-binding"/>
    <property type="match status" value="1"/>
</dbReference>
<dbReference type="InterPro" id="IPR040097">
    <property type="entry name" value="FAAL/FAAC"/>
</dbReference>
<dbReference type="SUPFAM" id="SSF47336">
    <property type="entry name" value="ACP-like"/>
    <property type="match status" value="1"/>
</dbReference>
<comment type="similarity">
    <text evidence="2">Belongs to the ATP-dependent AMP-binding enzyme family.</text>
</comment>
<comment type="cofactor">
    <cofactor evidence="1">
        <name>pantetheine 4'-phosphate</name>
        <dbReference type="ChEBI" id="CHEBI:47942"/>
    </cofactor>
</comment>
<evidence type="ECO:0000259" key="6">
    <source>
        <dbReference type="PROSITE" id="PS50075"/>
    </source>
</evidence>
<evidence type="ECO:0000256" key="3">
    <source>
        <dbReference type="ARBA" id="ARBA00022450"/>
    </source>
</evidence>
<keyword evidence="5" id="KW-0436">Ligase</keyword>
<dbReference type="InterPro" id="IPR020806">
    <property type="entry name" value="PKS_PP-bd"/>
</dbReference>
<dbReference type="PROSITE" id="PS00012">
    <property type="entry name" value="PHOSPHOPANTETHEINE"/>
    <property type="match status" value="1"/>
</dbReference>
<dbReference type="Gene3D" id="3.30.300.30">
    <property type="match status" value="1"/>
</dbReference>
<dbReference type="PROSITE" id="PS50075">
    <property type="entry name" value="CARRIER"/>
    <property type="match status" value="1"/>
</dbReference>
<dbReference type="SMART" id="SM00823">
    <property type="entry name" value="PKS_PP"/>
    <property type="match status" value="1"/>
</dbReference>
<evidence type="ECO:0000313" key="8">
    <source>
        <dbReference type="Proteomes" id="UP001596548"/>
    </source>
</evidence>
<dbReference type="InterPro" id="IPR001242">
    <property type="entry name" value="Condensation_dom"/>
</dbReference>
<dbReference type="InterPro" id="IPR042099">
    <property type="entry name" value="ANL_N_sf"/>
</dbReference>
<dbReference type="InterPro" id="IPR009081">
    <property type="entry name" value="PP-bd_ACP"/>
</dbReference>
<dbReference type="Gene3D" id="3.30.559.10">
    <property type="entry name" value="Chloramphenicol acetyltransferase-like domain"/>
    <property type="match status" value="1"/>
</dbReference>
<sequence>MTATLLTTMVERLGADPRAPLYTFLDRHGKEADAADCEEVVRRAAGTADLLRAAGVGAGDPVLLIFPPDDGLEFVAGFFGCMLLGAIAVPVASPDPRDLGRELPKLRHVAEDSGARVALTHAKYRALTTLAAVRDGVTHRLRGRAAPSWPKLSWLRSDRAKRAEPGEAAARLAAAASRFGPDHIVYLQYTSGSTSAPRGVVVRHRNLVHNLELIARNTRVDGDSVLVGWVPLFHDMGLAGGILNAMYTGARCVAFSPLAFLAEPRLWLEAVDRYRGTHVAAPNFGYEYVLRGRRDGDAFDLSSLRAALQGGEPMLAATMERFAAEFGPMGFDPASFCNVYGMAEAVLFVCGPVGRAPTLLRGDRAVLDRDGVIVPALPGAPAVTLVGSGVPDAELGVSVIAVDPVTRLPRPPHVVGELWVWSPSVSTGYWGRTGEENATTFAARLATGDERSFLRTGDLGVVGEDGEVFLCGRLKDLIIVGGRNIHPQDLEAAVVAADPILRPGNAVAFGVRVDGAERVVVAAEVRKKALAGGEPVPIERATSAIRAAVAAHCGVQCHEVLLVRPGSLPKTTSGKLRRGECRDRWASGSLGSAALAGRPGPEPRRAAEGVADAGYVLRLLQAEVAAVLRLTAPDEVPVDLPLRDLGLDSLGTMDLAKRIEDRTGAYVSPAAVTDDATLREVAGLVLVPAAPVAETNERPGAPRTGAVPFSPAQVHALRLGQWDWWNRAVMLDVHRPLTPERLRRATAALVARHEALRLRFRRDNGRFAQQYGDIESSFAVESVDLSRFDEAVPEQHRRLSVEHGPVMRLLLATSATGTEQRLLITVNHLVMDGVTMAILVDELDSLCRLDERGERLRLARSSAPFEAFARWMNDFARGGAAADRDFWRAQLDVPPPAAYDSRVDPGPKMKDVVTVRHHLRPDETRALRDVGIDHTGGRRAPIATTLLAALVRTAQRQWNCGRLVVKLSSSGRQSAVHGLDLSRTVGDLHCSFPLAFDDSSAQSPRETLTAVSERLAGIPSGGVSFDALTYLNDDPDVPMGPAPTLWFNFQGEMPTRSGSGLFALRDAPLGDMWDPECGVKQPPLYVECSIVEGTTRIDWFYSPRHLGWSGAEIDGWVARFAGELRGMVRRGGTTAR</sequence>
<keyword evidence="3" id="KW-0596">Phosphopantetheine</keyword>
<dbReference type="InterPro" id="IPR006162">
    <property type="entry name" value="Ppantetheine_attach_site"/>
</dbReference>
<gene>
    <name evidence="7" type="ORF">ACFQS1_18435</name>
</gene>
<dbReference type="InterPro" id="IPR020845">
    <property type="entry name" value="AMP-binding_CS"/>
</dbReference>
<dbReference type="SUPFAM" id="SSF52777">
    <property type="entry name" value="CoA-dependent acyltransferases"/>
    <property type="match status" value="2"/>
</dbReference>
<comment type="caution">
    <text evidence="7">The sequence shown here is derived from an EMBL/GenBank/DDBJ whole genome shotgun (WGS) entry which is preliminary data.</text>
</comment>
<feature type="domain" description="Carrier" evidence="6">
    <location>
        <begin position="611"/>
        <end position="689"/>
    </location>
</feature>
<dbReference type="PANTHER" id="PTHR22754:SF32">
    <property type="entry name" value="DISCO-INTERACTING PROTEIN 2"/>
    <property type="match status" value="1"/>
</dbReference>
<protein>
    <submittedName>
        <fullName evidence="7">AMP-binding protein</fullName>
    </submittedName>
</protein>
<dbReference type="Gene3D" id="3.30.559.30">
    <property type="entry name" value="Nonribosomal peptide synthetase, condensation domain"/>
    <property type="match status" value="1"/>
</dbReference>
<dbReference type="InterPro" id="IPR000873">
    <property type="entry name" value="AMP-dep_synth/lig_dom"/>
</dbReference>
<dbReference type="PANTHER" id="PTHR22754">
    <property type="entry name" value="DISCO-INTERACTING PROTEIN 2 DIP2 -RELATED"/>
    <property type="match status" value="1"/>
</dbReference>
<dbReference type="PROSITE" id="PS00455">
    <property type="entry name" value="AMP_BINDING"/>
    <property type="match status" value="1"/>
</dbReference>
<dbReference type="Pfam" id="PF00501">
    <property type="entry name" value="AMP-binding"/>
    <property type="match status" value="1"/>
</dbReference>
<accession>A0ABW2HWK6</accession>
<keyword evidence="4" id="KW-0597">Phosphoprotein</keyword>
<keyword evidence="8" id="KW-1185">Reference proteome</keyword>
<dbReference type="Proteomes" id="UP001596548">
    <property type="component" value="Unassembled WGS sequence"/>
</dbReference>
<dbReference type="RefSeq" id="WP_378969724.1">
    <property type="nucleotide sequence ID" value="NZ_JBHTBJ010000012.1"/>
</dbReference>
<dbReference type="EMBL" id="JBHTBJ010000012">
    <property type="protein sequence ID" value="MFC7275975.1"/>
    <property type="molecule type" value="Genomic_DNA"/>
</dbReference>
<evidence type="ECO:0000256" key="5">
    <source>
        <dbReference type="ARBA" id="ARBA00022598"/>
    </source>
</evidence>